<keyword evidence="2" id="KW-1185">Reference proteome</keyword>
<evidence type="ECO:0000313" key="1">
    <source>
        <dbReference type="EMBL" id="CZR33598.1"/>
    </source>
</evidence>
<reference evidence="2" key="1">
    <citation type="journal article" date="2016" name="Genome Biol. Evol.">
        <title>Comparative 'omics' of the Fusarium fujikuroi species complex highlights differences in genetic potential and metabolite synthesis.</title>
        <authorList>
            <person name="Niehaus E.-M."/>
            <person name="Muensterkoetter M."/>
            <person name="Proctor R.H."/>
            <person name="Brown D.W."/>
            <person name="Sharon A."/>
            <person name="Idan Y."/>
            <person name="Oren-Young L."/>
            <person name="Sieber C.M."/>
            <person name="Novak O."/>
            <person name="Pencik A."/>
            <person name="Tarkowska D."/>
            <person name="Hromadova K."/>
            <person name="Freeman S."/>
            <person name="Maymon M."/>
            <person name="Elazar M."/>
            <person name="Youssef S.A."/>
            <person name="El-Shabrawy E.S.M."/>
            <person name="Shalaby A.B.A."/>
            <person name="Houterman P."/>
            <person name="Brock N.L."/>
            <person name="Burkhardt I."/>
            <person name="Tsavkelova E.A."/>
            <person name="Dickschat J.S."/>
            <person name="Galuszka P."/>
            <person name="Gueldener U."/>
            <person name="Tudzynski B."/>
        </authorList>
    </citation>
    <scope>NUCLEOTIDE SEQUENCE [LARGE SCALE GENOMIC DNA]</scope>
    <source>
        <strain evidence="2">ET1</strain>
    </source>
</reference>
<protein>
    <submittedName>
        <fullName evidence="1">Uncharacterized protein</fullName>
    </submittedName>
</protein>
<comment type="caution">
    <text evidence="1">The sequence shown here is derived from an EMBL/GenBank/DDBJ whole genome shotgun (WGS) entry which is preliminary data.</text>
</comment>
<dbReference type="VEuPathDB" id="FungiDB:FPRO_01672"/>
<organism evidence="1 2">
    <name type="scientific">Fusarium proliferatum (strain ET1)</name>
    <name type="common">Orchid endophyte fungus</name>
    <dbReference type="NCBI Taxonomy" id="1227346"/>
    <lineage>
        <taxon>Eukaryota</taxon>
        <taxon>Fungi</taxon>
        <taxon>Dikarya</taxon>
        <taxon>Ascomycota</taxon>
        <taxon>Pezizomycotina</taxon>
        <taxon>Sordariomycetes</taxon>
        <taxon>Hypocreomycetidae</taxon>
        <taxon>Hypocreales</taxon>
        <taxon>Nectriaceae</taxon>
        <taxon>Fusarium</taxon>
        <taxon>Fusarium fujikuroi species complex</taxon>
    </lineage>
</organism>
<name>A0A1L7UZU5_FUSPR</name>
<accession>A0A1L7UZU5</accession>
<dbReference type="AlphaFoldDB" id="A0A1L7UZU5"/>
<dbReference type="GeneID" id="42046559"/>
<dbReference type="RefSeq" id="XP_031074801.1">
    <property type="nucleotide sequence ID" value="XM_031228872.1"/>
</dbReference>
<dbReference type="EMBL" id="FJOF01000001">
    <property type="protein sequence ID" value="CZR33598.1"/>
    <property type="molecule type" value="Genomic_DNA"/>
</dbReference>
<sequence>MAPTGDSNVASSESKSMVDILRNSADIDDDDDYIFTFFSSQLLSRSLARQARYIKNFCDDNPLIRDDADDKNFEGPRPYHGQHPIAWVSDANWKPDTHEILGVSKNQYGQVLSNEELCIILGTSKRVSDNGHNITVGPARRIYINKPNRQSVLALIRTAPPSQVPGLRELLANYISESPKPVMSSREIFWWGSTCFVFSFNLPFFAISAQSQQDSRTLSHNKQRLRSYYDLSFLHLEACETDSYFSEETGREDYGISLLEGVCSVVVTGQSNRYWTAICLNDDLYDGTDEPRLSPEDSMEQLEGTDPIIMKLAHRPESPRAYALAALATGLVKVVDCHKDIQDTLRTSLNVHISSSKHGSSGDLSPKQLQEWARKYPEALERVTCCNKILVERLEHFVSHHLMVSPEGLPQHKLWLNVQAEERATQSLIDITDSLESLKDIHIELSQLDKSFNEGRDRERNLHMLTLAAFVSDKHFESRSAD</sequence>
<gene>
    <name evidence="1" type="ORF">FPRO_01672</name>
</gene>
<evidence type="ECO:0000313" key="2">
    <source>
        <dbReference type="Proteomes" id="UP000183971"/>
    </source>
</evidence>
<proteinExistence type="predicted"/>
<dbReference type="Proteomes" id="UP000183971">
    <property type="component" value="Unassembled WGS sequence"/>
</dbReference>